<proteinExistence type="predicted"/>
<reference evidence="1" key="1">
    <citation type="journal article" date="2019" name="Ecotoxicol. Environ. Saf.">
        <title>Microbial characterization of heavy metal resistant bacterial strains isolated from an electroplating wastewater treatment plant.</title>
        <authorList>
            <person name="Cai X."/>
            <person name="Zheng X."/>
            <person name="Zhang D."/>
            <person name="Iqbal W."/>
            <person name="Liu C."/>
            <person name="Yang B."/>
            <person name="Zhao X."/>
            <person name="Lu X."/>
            <person name="Mao Y."/>
        </authorList>
    </citation>
    <scope>NUCLEOTIDE SEQUENCE [LARGE SCALE GENOMIC DNA]</scope>
    <source>
        <strain evidence="1">Ni1-3</strain>
    </source>
</reference>
<dbReference type="AlphaFoldDB" id="A0A5B8R485"/>
<organism evidence="1">
    <name type="scientific">Shewanella decolorationis</name>
    <dbReference type="NCBI Taxonomy" id="256839"/>
    <lineage>
        <taxon>Bacteria</taxon>
        <taxon>Pseudomonadati</taxon>
        <taxon>Pseudomonadota</taxon>
        <taxon>Gammaproteobacteria</taxon>
        <taxon>Alteromonadales</taxon>
        <taxon>Shewanellaceae</taxon>
        <taxon>Shewanella</taxon>
    </lineage>
</organism>
<accession>A0A5B8R485</accession>
<protein>
    <submittedName>
        <fullName evidence="1">Uncharacterized protein</fullName>
    </submittedName>
</protein>
<dbReference type="RefSeq" id="WP_088212897.1">
    <property type="nucleotide sequence ID" value="NZ_CP076856.1"/>
</dbReference>
<sequence length="142" mass="15884">MENLVVGAWETSTKKIVAYATLQGIEIDRRPKLYVYHIGLYVIKQSGDVRLAAVETVKLEGNLLPFEIQDELELMNLCFWGFRIAKAKPTSLKSISRDDIGLIEFCYAMSSKPQAIPLPLTEEVSWNGIVSFGQNAGRLAHV</sequence>
<gene>
    <name evidence="1" type="ORF">D0436_22045</name>
</gene>
<dbReference type="EMBL" id="CP031775">
    <property type="protein sequence ID" value="QDZ92918.1"/>
    <property type="molecule type" value="Genomic_DNA"/>
</dbReference>
<evidence type="ECO:0000313" key="1">
    <source>
        <dbReference type="EMBL" id="QDZ92918.1"/>
    </source>
</evidence>
<name>A0A5B8R485_9GAMM</name>